<dbReference type="GO" id="GO:0016491">
    <property type="term" value="F:oxidoreductase activity"/>
    <property type="evidence" value="ECO:0007669"/>
    <property type="project" value="InterPro"/>
</dbReference>
<reference evidence="6" key="1">
    <citation type="submission" date="2016-10" db="EMBL/GenBank/DDBJ databases">
        <authorList>
            <person name="Varghese N."/>
            <person name="Submissions S."/>
        </authorList>
    </citation>
    <scope>NUCLEOTIDE SEQUENCE [LARGE SCALE GENOMIC DNA]</scope>
    <source>
        <strain evidence="6">FP5</strain>
    </source>
</reference>
<keyword evidence="6" id="KW-1185">Reference proteome</keyword>
<proteinExistence type="predicted"/>
<accession>A0A1I2KE38</accession>
<dbReference type="InterPro" id="IPR002937">
    <property type="entry name" value="Amino_oxidase"/>
</dbReference>
<evidence type="ECO:0000313" key="6">
    <source>
        <dbReference type="Proteomes" id="UP000198897"/>
    </source>
</evidence>
<dbReference type="InterPro" id="IPR036188">
    <property type="entry name" value="FAD/NAD-bd_sf"/>
</dbReference>
<evidence type="ECO:0000259" key="4">
    <source>
        <dbReference type="Pfam" id="PF01593"/>
    </source>
</evidence>
<comment type="subunit">
    <text evidence="2">Interacts with COX5B; this interaction may contribute to localize PYROXD2 to the inner face of the inner mitochondrial membrane.</text>
</comment>
<dbReference type="Gene3D" id="3.50.50.60">
    <property type="entry name" value="FAD/NAD(P)-binding domain"/>
    <property type="match status" value="2"/>
</dbReference>
<dbReference type="Proteomes" id="UP000198897">
    <property type="component" value="Unassembled WGS sequence"/>
</dbReference>
<dbReference type="AlphaFoldDB" id="A0A1I2KE38"/>
<dbReference type="Pfam" id="PF01593">
    <property type="entry name" value="Amino_oxidase"/>
    <property type="match status" value="1"/>
</dbReference>
<gene>
    <name evidence="5" type="ORF">SAMN05216353_104118</name>
</gene>
<evidence type="ECO:0000256" key="1">
    <source>
        <dbReference type="ARBA" id="ARBA00037217"/>
    </source>
</evidence>
<organism evidence="5 6">
    <name type="scientific">Halobacillus alkaliphilus</name>
    <dbReference type="NCBI Taxonomy" id="396056"/>
    <lineage>
        <taxon>Bacteria</taxon>
        <taxon>Bacillati</taxon>
        <taxon>Bacillota</taxon>
        <taxon>Bacilli</taxon>
        <taxon>Bacillales</taxon>
        <taxon>Bacillaceae</taxon>
        <taxon>Halobacillus</taxon>
    </lineage>
</organism>
<comment type="function">
    <text evidence="1">Probable oxidoreductase that may play a role as regulator of mitochondrial function.</text>
</comment>
<feature type="domain" description="Amine oxidase" evidence="4">
    <location>
        <begin position="16"/>
        <end position="375"/>
    </location>
</feature>
<name>A0A1I2KE38_9BACI</name>
<dbReference type="SUPFAM" id="SSF51905">
    <property type="entry name" value="FAD/NAD(P)-binding domain"/>
    <property type="match status" value="1"/>
</dbReference>
<dbReference type="EMBL" id="FOOG01000004">
    <property type="protein sequence ID" value="SFF65312.1"/>
    <property type="molecule type" value="Genomic_DNA"/>
</dbReference>
<sequence length="522" mass="58438">MTKKYDAIVIGAGHNGLISAIQLAEKGWKVLVLEKSSKPGGASKSGEVTEPGYVHDLYAMNIGLFLGSQFYQEHEEEMQRFGFEPVVNDKPYASVFPDDTGIGAYQNRKEMFKSLAYHSTDDTYAWKDLSHYYDQTTPHFMPLMQMELPSYKAWKHVLKSMKQLKLNGLMELGSHLLQSPREFVDHWFESDKVKAMVAPWGLHLDFGPDVSNGAVFPFLESILNQRNGMAFSKGGIQKMIDSMVKMLEIRLGEIRTETSVERVLVEGGQAYGVVLENGEEMIADKAVIGNVTPTQMVNRLLDVNEVPDHYLQEAESYRYGPATMIIHLSLDEPLQWKAGEKYSEFAYVHIGPYVEDLARTYTQAMNGELPDSPLLIVGQPDVMDDTRSPKGKSTLWIQVRALPSNVKKDALGEIEADDWSNIKEAYADRVIEKLSAYTHNSKRAIRKRTVLSPADLEGDNPNLVGGDSVSGSHHIFQNYVFRPVPGYSRYNTPIDRLYMVGAATWPGGGLNGTSGWLLADKL</sequence>
<dbReference type="PANTHER" id="PTHR10668:SF105">
    <property type="entry name" value="DEHYDROGENASE-RELATED"/>
    <property type="match status" value="1"/>
</dbReference>
<protein>
    <recommendedName>
        <fullName evidence="3">Pyridine nucleotide-disulfide oxidoreductase domain-containing protein 2</fullName>
    </recommendedName>
</protein>
<evidence type="ECO:0000256" key="3">
    <source>
        <dbReference type="ARBA" id="ARBA00040298"/>
    </source>
</evidence>
<dbReference type="PANTHER" id="PTHR10668">
    <property type="entry name" value="PHYTOENE DEHYDROGENASE"/>
    <property type="match status" value="1"/>
</dbReference>
<dbReference type="RefSeq" id="WP_089750448.1">
    <property type="nucleotide sequence ID" value="NZ_FOOG01000004.1"/>
</dbReference>
<evidence type="ECO:0000256" key="2">
    <source>
        <dbReference type="ARBA" id="ARBA00038825"/>
    </source>
</evidence>
<dbReference type="OrthoDB" id="9814556at2"/>
<evidence type="ECO:0000313" key="5">
    <source>
        <dbReference type="EMBL" id="SFF65312.1"/>
    </source>
</evidence>